<dbReference type="InterPro" id="IPR019587">
    <property type="entry name" value="Polyketide_cyclase/dehydratase"/>
</dbReference>
<reference evidence="2" key="1">
    <citation type="journal article" date="2019" name="Int. J. Syst. Evol. Microbiol.">
        <title>The Global Catalogue of Microorganisms (GCM) 10K type strain sequencing project: providing services to taxonomists for standard genome sequencing and annotation.</title>
        <authorList>
            <consortium name="The Broad Institute Genomics Platform"/>
            <consortium name="The Broad Institute Genome Sequencing Center for Infectious Disease"/>
            <person name="Wu L."/>
            <person name="Ma J."/>
        </authorList>
    </citation>
    <scope>NUCLEOTIDE SEQUENCE [LARGE SCALE GENOMIC DNA]</scope>
    <source>
        <strain evidence="2">JCM 17979</strain>
    </source>
</reference>
<evidence type="ECO:0000313" key="1">
    <source>
        <dbReference type="EMBL" id="GAA4776998.1"/>
    </source>
</evidence>
<proteinExistence type="predicted"/>
<dbReference type="Proteomes" id="UP001500928">
    <property type="component" value="Unassembled WGS sequence"/>
</dbReference>
<dbReference type="SUPFAM" id="SSF55961">
    <property type="entry name" value="Bet v1-like"/>
    <property type="match status" value="1"/>
</dbReference>
<dbReference type="Pfam" id="PF10604">
    <property type="entry name" value="Polyketide_cyc2"/>
    <property type="match status" value="1"/>
</dbReference>
<dbReference type="EMBL" id="BAABHO010000004">
    <property type="protein sequence ID" value="GAA4776998.1"/>
    <property type="molecule type" value="Genomic_DNA"/>
</dbReference>
<evidence type="ECO:0000313" key="2">
    <source>
        <dbReference type="Proteomes" id="UP001500928"/>
    </source>
</evidence>
<comment type="caution">
    <text evidence="1">The sequence shown here is derived from an EMBL/GenBank/DDBJ whole genome shotgun (WGS) entry which is preliminary data.</text>
</comment>
<dbReference type="Gene3D" id="3.30.530.20">
    <property type="match status" value="1"/>
</dbReference>
<dbReference type="InterPro" id="IPR023393">
    <property type="entry name" value="START-like_dom_sf"/>
</dbReference>
<sequence length="149" mass="16432">MSDTQISVTGTVDAPVERVFALLADPDRHPDLDGSGTVHASHTHLAITEVGDVFVIEMEHPARGRYRVENHVVRYEPDRALAWMPAAVGKPPSGHVWGWELESTADDRTAVRHYHDWADVTDPELLARVREVPPEAMEETIANLAAALA</sequence>
<keyword evidence="2" id="KW-1185">Reference proteome</keyword>
<gene>
    <name evidence="1" type="ORF">GCM10023200_07180</name>
</gene>
<protein>
    <submittedName>
        <fullName evidence="1">SRPBCC family protein</fullName>
    </submittedName>
</protein>
<dbReference type="RefSeq" id="WP_345411040.1">
    <property type="nucleotide sequence ID" value="NZ_BAABHO010000004.1"/>
</dbReference>
<accession>A0ABP9A9B9</accession>
<organism evidence="1 2">
    <name type="scientific">Actinomycetospora chlora</name>
    <dbReference type="NCBI Taxonomy" id="663608"/>
    <lineage>
        <taxon>Bacteria</taxon>
        <taxon>Bacillati</taxon>
        <taxon>Actinomycetota</taxon>
        <taxon>Actinomycetes</taxon>
        <taxon>Pseudonocardiales</taxon>
        <taxon>Pseudonocardiaceae</taxon>
        <taxon>Actinomycetospora</taxon>
    </lineage>
</organism>
<name>A0ABP9A9B9_9PSEU</name>